<evidence type="ECO:0000256" key="1">
    <source>
        <dbReference type="ARBA" id="ARBA00004123"/>
    </source>
</evidence>
<dbReference type="Pfam" id="PF13358">
    <property type="entry name" value="DDE_3"/>
    <property type="match status" value="1"/>
</dbReference>
<reference evidence="3 4" key="1">
    <citation type="journal article" date="2024" name="bioRxiv">
        <title>A reference genome for Trichogramma kaykai: A tiny desert-dwelling parasitoid wasp with competing sex-ratio distorters.</title>
        <authorList>
            <person name="Culotta J."/>
            <person name="Lindsey A.R."/>
        </authorList>
    </citation>
    <scope>NUCLEOTIDE SEQUENCE [LARGE SCALE GENOMIC DNA]</scope>
    <source>
        <strain evidence="3 4">KSX58</strain>
    </source>
</reference>
<dbReference type="Proteomes" id="UP001627154">
    <property type="component" value="Unassembled WGS sequence"/>
</dbReference>
<accession>A0ABD2WRC4</accession>
<name>A0ABD2WRC4_9HYME</name>
<organism evidence="3 4">
    <name type="scientific">Trichogramma kaykai</name>
    <dbReference type="NCBI Taxonomy" id="54128"/>
    <lineage>
        <taxon>Eukaryota</taxon>
        <taxon>Metazoa</taxon>
        <taxon>Ecdysozoa</taxon>
        <taxon>Arthropoda</taxon>
        <taxon>Hexapoda</taxon>
        <taxon>Insecta</taxon>
        <taxon>Pterygota</taxon>
        <taxon>Neoptera</taxon>
        <taxon>Endopterygota</taxon>
        <taxon>Hymenoptera</taxon>
        <taxon>Apocrita</taxon>
        <taxon>Proctotrupomorpha</taxon>
        <taxon>Chalcidoidea</taxon>
        <taxon>Trichogrammatidae</taxon>
        <taxon>Trichogramma</taxon>
    </lineage>
</organism>
<evidence type="ECO:0000313" key="3">
    <source>
        <dbReference type="EMBL" id="KAL3395310.1"/>
    </source>
</evidence>
<dbReference type="AlphaFoldDB" id="A0ABD2WRC4"/>
<feature type="domain" description="Tc1-like transposase DDE" evidence="2">
    <location>
        <begin position="153"/>
        <end position="216"/>
    </location>
</feature>
<keyword evidence="4" id="KW-1185">Reference proteome</keyword>
<protein>
    <recommendedName>
        <fullName evidence="2">Tc1-like transposase DDE domain-containing protein</fullName>
    </recommendedName>
</protein>
<dbReference type="Gene3D" id="3.30.420.10">
    <property type="entry name" value="Ribonuclease H-like superfamily/Ribonuclease H"/>
    <property type="match status" value="1"/>
</dbReference>
<gene>
    <name evidence="3" type="ORF">TKK_010580</name>
</gene>
<comment type="caution">
    <text evidence="3">The sequence shown here is derived from an EMBL/GenBank/DDBJ whole genome shotgun (WGS) entry which is preliminary data.</text>
</comment>
<proteinExistence type="predicted"/>
<dbReference type="InterPro" id="IPR038717">
    <property type="entry name" value="Tc1-like_DDE_dom"/>
</dbReference>
<sequence length="251" mass="30170">MRFLCKDNDSDVDIAAQLNCSTKTVKRWRIKFDRDREEGIIVYDRRVNNRRPWKIDDESLQALVDHVIDNPFVVIRNLLQKLHQDVHEQTLRIHLKRRTDIKCRRPAVKAEINTAHEIARMNYAYLYQNWTAEQWRKTIFVDEKVFSTSSDGVTERYPDEEFIYIVEDNSGIHRSRVVREWYEANPRLRRLPFPPKSPDLNIIENVFSLMERKRLSCCRHNLQDLHEVVFNAWLDLDNHMDYFIKLAESMP</sequence>
<evidence type="ECO:0000313" key="4">
    <source>
        <dbReference type="Proteomes" id="UP001627154"/>
    </source>
</evidence>
<dbReference type="InterPro" id="IPR009057">
    <property type="entry name" value="Homeodomain-like_sf"/>
</dbReference>
<comment type="subcellular location">
    <subcellularLocation>
        <location evidence="1">Nucleus</location>
    </subcellularLocation>
</comment>
<dbReference type="EMBL" id="JBJJXI010000083">
    <property type="protein sequence ID" value="KAL3395310.1"/>
    <property type="molecule type" value="Genomic_DNA"/>
</dbReference>
<evidence type="ECO:0000259" key="2">
    <source>
        <dbReference type="Pfam" id="PF13358"/>
    </source>
</evidence>
<dbReference type="SUPFAM" id="SSF46689">
    <property type="entry name" value="Homeodomain-like"/>
    <property type="match status" value="1"/>
</dbReference>
<dbReference type="GO" id="GO:0005634">
    <property type="term" value="C:nucleus"/>
    <property type="evidence" value="ECO:0007669"/>
    <property type="project" value="UniProtKB-SubCell"/>
</dbReference>
<dbReference type="InterPro" id="IPR036397">
    <property type="entry name" value="RNaseH_sf"/>
</dbReference>